<evidence type="ECO:0000313" key="5">
    <source>
        <dbReference type="Proteomes" id="UP001369815"/>
    </source>
</evidence>
<evidence type="ECO:0000313" key="4">
    <source>
        <dbReference type="EMBL" id="KAK6951811.1"/>
    </source>
</evidence>
<dbReference type="InterPro" id="IPR008936">
    <property type="entry name" value="Rho_GTPase_activation_prot"/>
</dbReference>
<evidence type="ECO:0000256" key="1">
    <source>
        <dbReference type="SAM" id="Coils"/>
    </source>
</evidence>
<proteinExistence type="predicted"/>
<feature type="region of interest" description="Disordered" evidence="2">
    <location>
        <begin position="883"/>
        <end position="959"/>
    </location>
</feature>
<feature type="compositionally biased region" description="Basic and acidic residues" evidence="2">
    <location>
        <begin position="705"/>
        <end position="718"/>
    </location>
</feature>
<dbReference type="SUPFAM" id="SSF48350">
    <property type="entry name" value="GTPase activation domain, GAP"/>
    <property type="match status" value="1"/>
</dbReference>
<reference evidence="4 5" key="1">
    <citation type="journal article" date="2024" name="Front Chem Biol">
        <title>Unveiling the potential of Daldinia eschscholtzii MFLUCC 19-0629 through bioactivity and bioinformatics studies for enhanced sustainable agriculture production.</title>
        <authorList>
            <person name="Brooks S."/>
            <person name="Weaver J.A."/>
            <person name="Klomchit A."/>
            <person name="Alharthi S.A."/>
            <person name="Onlamun T."/>
            <person name="Nurani R."/>
            <person name="Vong T.K."/>
            <person name="Alberti F."/>
            <person name="Greco C."/>
        </authorList>
    </citation>
    <scope>NUCLEOTIDE SEQUENCE [LARGE SCALE GENOMIC DNA]</scope>
    <source>
        <strain evidence="4">MFLUCC 19-0629</strain>
    </source>
</reference>
<dbReference type="CDD" id="cd00159">
    <property type="entry name" value="RhoGAP"/>
    <property type="match status" value="1"/>
</dbReference>
<dbReference type="Proteomes" id="UP001369815">
    <property type="component" value="Unassembled WGS sequence"/>
</dbReference>
<keyword evidence="5" id="KW-1185">Reference proteome</keyword>
<feature type="region of interest" description="Disordered" evidence="2">
    <location>
        <begin position="658"/>
        <end position="762"/>
    </location>
</feature>
<name>A0AAX6MI19_9PEZI</name>
<accession>A0AAX6MI19</accession>
<comment type="caution">
    <text evidence="4">The sequence shown here is derived from an EMBL/GenBank/DDBJ whole genome shotgun (WGS) entry which is preliminary data.</text>
</comment>
<feature type="compositionally biased region" description="Basic and acidic residues" evidence="2">
    <location>
        <begin position="681"/>
        <end position="692"/>
    </location>
</feature>
<protein>
    <recommendedName>
        <fullName evidence="3">Rho-GAP domain-containing protein</fullName>
    </recommendedName>
</protein>
<feature type="compositionally biased region" description="Basic and acidic residues" evidence="2">
    <location>
        <begin position="510"/>
        <end position="524"/>
    </location>
</feature>
<dbReference type="AlphaFoldDB" id="A0AAX6MI19"/>
<sequence length="1155" mass="128825">MDQMQSYHYNTAPVPIKEKGSISPASHSTSSHPFPFQQRRPLSQSTFIKPQTALTTSRSLGALDHSLDRKSNTWTSSSGELGLLSENEEAENREEFVREYNRLAKRYGIRLLVTRDFPVDASEPTRRPSWFSKALRRTSSGQSTQTILVRSDSRQLRRRRSVSDVALNLVHHIKKDELKGETLRDLVRLCGKTDTRGIFRVPGSARVVGILYDYYCPDRDARGADAISITTRCPNLPSHIKCSAHDIASAFKRFIAGLPGGILGSLSLFDALVAIHSQLHADPELTKTRETKLRARLIALAIGTVRSQYQRELICAVFGLLCLVGRAAENAPREDENGRPLPTADLMGYNALSIVFGPLLINGLIDSYSMNLADPAAGLVLLPVSAPKSRKERRKHRKSKSRTEDAPSLYTVDKIHVANSITEMLIVHWREVVQQMRSLGVLKISRREHIAQHRTNRTKLGSSASDSLPLRKPPEWNGLVISHKRKGRSVSPLVRSPTPMPMSPAARTLLRDSHESAPKIRSLDRMSGSGESEAGGRTRVRPFRIDVHEDPSVLHNRSSLSHILSGSELTFHSIKSSTIETGDNEGYSSRQDYATPRSKEFEILEKFPSRESITPVRPSLPTEDYHSSQIGDYIHASTQDINYTERWKALSLASKTSTESLARSAKERRLRRSPGNSSLRQSEESFVRRDKQPSTPKWKQQVVDKQSESEFLSERKSIYENSPRPRLPREPATPRKSRISPDKNAFEGMTRPVLYRSSSKPTPGSVKAIAALFDNTIYDSPVSSTTILPRRIGRDSSSVLSPYSASNSPSKCPRSNNIARTSTPSNTFDGSRGGFQLPETPTRSTELGLSIDDGISGAGFAGTNIDKTSAKAPCISLRPIGDLATSRKVPQSSKTSVPARDRELDQPPSLGTMVPPLEEPPIAQHINFSRPYTSSPVSCDRNGDDRLSASSPPPGSGNSMLYTQIRHLQKQLEHRTEENTQLRRQLEARENMDIGKLCEQLRAAKRESKMWRERAEAAERRVAVFKQFTARVRGLRDGTTFEDIEEEIADKGQVDGPSHHVEEKEQCGLWHADDTQGRVGIEERIRQYMKKQVAPGIKDRSLIGTEGLWCGGRSPNQSRRTNGRANRTAQLWDITDELLMLDGTTKREAEQVISK</sequence>
<dbReference type="GO" id="GO:0007165">
    <property type="term" value="P:signal transduction"/>
    <property type="evidence" value="ECO:0007669"/>
    <property type="project" value="InterPro"/>
</dbReference>
<feature type="region of interest" description="Disordered" evidence="2">
    <location>
        <begin position="510"/>
        <end position="537"/>
    </location>
</feature>
<dbReference type="PROSITE" id="PS50238">
    <property type="entry name" value="RHOGAP"/>
    <property type="match status" value="1"/>
</dbReference>
<feature type="compositionally biased region" description="Basic and acidic residues" evidence="2">
    <location>
        <begin position="727"/>
        <end position="745"/>
    </location>
</feature>
<evidence type="ECO:0000259" key="3">
    <source>
        <dbReference type="PROSITE" id="PS50238"/>
    </source>
</evidence>
<dbReference type="InterPro" id="IPR000198">
    <property type="entry name" value="RhoGAP_dom"/>
</dbReference>
<feature type="region of interest" description="Disordered" evidence="2">
    <location>
        <begin position="799"/>
        <end position="844"/>
    </location>
</feature>
<gene>
    <name evidence="4" type="ORF">Daesc_006336</name>
</gene>
<organism evidence="4 5">
    <name type="scientific">Daldinia eschscholtzii</name>
    <dbReference type="NCBI Taxonomy" id="292717"/>
    <lineage>
        <taxon>Eukaryota</taxon>
        <taxon>Fungi</taxon>
        <taxon>Dikarya</taxon>
        <taxon>Ascomycota</taxon>
        <taxon>Pezizomycotina</taxon>
        <taxon>Sordariomycetes</taxon>
        <taxon>Xylariomycetidae</taxon>
        <taxon>Xylariales</taxon>
        <taxon>Hypoxylaceae</taxon>
        <taxon>Daldinia</taxon>
    </lineage>
</organism>
<dbReference type="EMBL" id="JBANMG010000006">
    <property type="protein sequence ID" value="KAK6951811.1"/>
    <property type="molecule type" value="Genomic_DNA"/>
</dbReference>
<feature type="compositionally biased region" description="Polar residues" evidence="2">
    <location>
        <begin position="799"/>
        <end position="829"/>
    </location>
</feature>
<feature type="region of interest" description="Disordered" evidence="2">
    <location>
        <begin position="1"/>
        <end position="39"/>
    </location>
</feature>
<feature type="domain" description="Rho-GAP" evidence="3">
    <location>
        <begin position="149"/>
        <end position="433"/>
    </location>
</feature>
<dbReference type="Gene3D" id="1.10.555.10">
    <property type="entry name" value="Rho GTPase activation protein"/>
    <property type="match status" value="1"/>
</dbReference>
<feature type="compositionally biased region" description="Polar residues" evidence="2">
    <location>
        <begin position="926"/>
        <end position="937"/>
    </location>
</feature>
<feature type="compositionally biased region" description="Low complexity" evidence="2">
    <location>
        <begin position="21"/>
        <end position="36"/>
    </location>
</feature>
<dbReference type="Pfam" id="PF00620">
    <property type="entry name" value="RhoGAP"/>
    <property type="match status" value="1"/>
</dbReference>
<evidence type="ECO:0000256" key="2">
    <source>
        <dbReference type="SAM" id="MobiDB-lite"/>
    </source>
</evidence>
<feature type="coiled-coil region" evidence="1">
    <location>
        <begin position="965"/>
        <end position="1021"/>
    </location>
</feature>
<keyword evidence="1" id="KW-0175">Coiled coil</keyword>